<evidence type="ECO:0000256" key="1">
    <source>
        <dbReference type="SAM" id="MobiDB-lite"/>
    </source>
</evidence>
<feature type="region of interest" description="Disordered" evidence="1">
    <location>
        <begin position="1"/>
        <end position="77"/>
    </location>
</feature>
<gene>
    <name evidence="2" type="ORF">Shyd_89220</name>
</gene>
<comment type="caution">
    <text evidence="2">The sequence shown here is derived from an EMBL/GenBank/DDBJ whole genome shotgun (WGS) entry which is preliminary data.</text>
</comment>
<keyword evidence="3" id="KW-1185">Reference proteome</keyword>
<name>A0ABQ3PRA6_9ACTN</name>
<dbReference type="Proteomes" id="UP001052739">
    <property type="component" value="Unassembled WGS sequence"/>
</dbReference>
<evidence type="ECO:0000313" key="2">
    <source>
        <dbReference type="EMBL" id="GHI27551.1"/>
    </source>
</evidence>
<dbReference type="EMBL" id="BNDW01000117">
    <property type="protein sequence ID" value="GHI27551.1"/>
    <property type="molecule type" value="Genomic_DNA"/>
</dbReference>
<organism evidence="2 3">
    <name type="scientific">Streptomyces hydrogenans</name>
    <dbReference type="NCBI Taxonomy" id="1873719"/>
    <lineage>
        <taxon>Bacteria</taxon>
        <taxon>Bacillati</taxon>
        <taxon>Actinomycetota</taxon>
        <taxon>Actinomycetes</taxon>
        <taxon>Kitasatosporales</taxon>
        <taxon>Streptomycetaceae</taxon>
        <taxon>Streptomyces</taxon>
    </lineage>
</organism>
<accession>A0ABQ3PRA6</accession>
<sequence>MSADRARAARAPRRRGRGEERNGGRGRIGGYLRTGVRDSDSREAMPPSGRPTWLRGPSSGGVRWAPPPPPRRGGALAERRAGAVVSAMPEGGGVWVVAMVGPVARCLGSVPVAAIGTGSDLRGRPGA</sequence>
<proteinExistence type="predicted"/>
<protein>
    <submittedName>
        <fullName evidence="2">Uncharacterized protein</fullName>
    </submittedName>
</protein>
<reference evidence="2" key="1">
    <citation type="submission" date="2024-05" db="EMBL/GenBank/DDBJ databases">
        <title>Whole genome shotgun sequence of Streptomyces hydrogenans NBRC 13475.</title>
        <authorList>
            <person name="Komaki H."/>
            <person name="Tamura T."/>
        </authorList>
    </citation>
    <scope>NUCLEOTIDE SEQUENCE</scope>
    <source>
        <strain evidence="2">NBRC 13475</strain>
    </source>
</reference>
<evidence type="ECO:0000313" key="3">
    <source>
        <dbReference type="Proteomes" id="UP001052739"/>
    </source>
</evidence>